<dbReference type="InParanoid" id="B5YJK7"/>
<dbReference type="STRING" id="289376.THEYE_A0579"/>
<protein>
    <submittedName>
        <fullName evidence="2">Uncharacterized protein</fullName>
    </submittedName>
</protein>
<reference evidence="2 3" key="2">
    <citation type="journal article" date="2015" name="Genome Announc.">
        <title>Genome Sequence of the Sulfate-Reducing Thermophilic Bacterium Thermodesulfovibrio yellowstonii Strain DSM 11347T (Phylum Nitrospirae).</title>
        <authorList>
            <person name="Bhatnagar S."/>
            <person name="Badger J.H."/>
            <person name="Madupu R."/>
            <person name="Khouri H.M."/>
            <person name="O'Connor E.M."/>
            <person name="Robb F.T."/>
            <person name="Ward N.L."/>
            <person name="Eisen J.A."/>
        </authorList>
    </citation>
    <scope>NUCLEOTIDE SEQUENCE [LARGE SCALE GENOMIC DNA]</scope>
    <source>
        <strain evidence="3">ATCC 51303 / DSM 11347 / YP87</strain>
    </source>
</reference>
<dbReference type="AlphaFoldDB" id="B5YJK7"/>
<feature type="region of interest" description="Disordered" evidence="1">
    <location>
        <begin position="22"/>
        <end position="41"/>
    </location>
</feature>
<gene>
    <name evidence="2" type="ordered locus">THEYE_A0579</name>
</gene>
<evidence type="ECO:0000313" key="2">
    <source>
        <dbReference type="EMBL" id="ACI21068.1"/>
    </source>
</evidence>
<evidence type="ECO:0000256" key="1">
    <source>
        <dbReference type="SAM" id="MobiDB-lite"/>
    </source>
</evidence>
<evidence type="ECO:0000313" key="3">
    <source>
        <dbReference type="Proteomes" id="UP000000718"/>
    </source>
</evidence>
<keyword evidence="3" id="KW-1185">Reference proteome</keyword>
<dbReference type="Proteomes" id="UP000000718">
    <property type="component" value="Chromosome"/>
</dbReference>
<name>B5YJK7_THEYD</name>
<proteinExistence type="predicted"/>
<organism evidence="2 3">
    <name type="scientific">Thermodesulfovibrio yellowstonii (strain ATCC 51303 / DSM 11347 / YP87)</name>
    <dbReference type="NCBI Taxonomy" id="289376"/>
    <lineage>
        <taxon>Bacteria</taxon>
        <taxon>Pseudomonadati</taxon>
        <taxon>Nitrospirota</taxon>
        <taxon>Thermodesulfovibrionia</taxon>
        <taxon>Thermodesulfovibrionales</taxon>
        <taxon>Thermodesulfovibrionaceae</taxon>
        <taxon>Thermodesulfovibrio</taxon>
    </lineage>
</organism>
<dbReference type="HOGENOM" id="CLU_3278001_0_0_0"/>
<dbReference type="EMBL" id="CP001147">
    <property type="protein sequence ID" value="ACI21068.1"/>
    <property type="molecule type" value="Genomic_DNA"/>
</dbReference>
<reference evidence="3" key="1">
    <citation type="submission" date="2008-08" db="EMBL/GenBank/DDBJ databases">
        <title>The complete genome sequence of Thermodesulfovibrio yellowstonii strain ATCC 51303 / DSM 11347 / YP87.</title>
        <authorList>
            <person name="Dodson R.J."/>
            <person name="Durkin A.S."/>
            <person name="Wu M."/>
            <person name="Eisen J."/>
            <person name="Sutton G."/>
        </authorList>
    </citation>
    <scope>NUCLEOTIDE SEQUENCE [LARGE SCALE GENOMIC DNA]</scope>
    <source>
        <strain evidence="3">ATCC 51303 / DSM 11347 / YP87</strain>
    </source>
</reference>
<dbReference type="KEGG" id="tye:THEYE_A0579"/>
<feature type="compositionally biased region" description="Basic and acidic residues" evidence="1">
    <location>
        <begin position="26"/>
        <end position="41"/>
    </location>
</feature>
<sequence length="41" mass="4709">MIKKLFSFYLSFRANSMVRGISDCSSGEKTEEIPHSVQNDR</sequence>
<accession>B5YJK7</accession>
<dbReference type="EnsemblBacteria" id="ACI21068">
    <property type="protein sequence ID" value="ACI21068"/>
    <property type="gene ID" value="THEYE_A0579"/>
</dbReference>